<evidence type="ECO:0000259" key="5">
    <source>
        <dbReference type="PROSITE" id="PS51995"/>
    </source>
</evidence>
<dbReference type="RefSeq" id="WP_350342839.1">
    <property type="nucleotide sequence ID" value="NZ_CP158367.1"/>
</dbReference>
<organism evidence="6">
    <name type="scientific">Proteinivorax tanatarense</name>
    <dbReference type="NCBI Taxonomy" id="1260629"/>
    <lineage>
        <taxon>Bacteria</taxon>
        <taxon>Bacillati</taxon>
        <taxon>Bacillota</taxon>
        <taxon>Clostridia</taxon>
        <taxon>Eubacteriales</taxon>
        <taxon>Proteinivoracaceae</taxon>
        <taxon>Proteinivorax</taxon>
    </lineage>
</organism>
<evidence type="ECO:0000256" key="2">
    <source>
        <dbReference type="ARBA" id="ARBA00022525"/>
    </source>
</evidence>
<dbReference type="AlphaFoldDB" id="A0AAU7VJR7"/>
<comment type="subcellular location">
    <subcellularLocation>
        <location evidence="1">Secreted</location>
    </subcellularLocation>
</comment>
<keyword evidence="4" id="KW-0812">Transmembrane</keyword>
<keyword evidence="3" id="KW-0677">Repeat</keyword>
<evidence type="ECO:0000256" key="4">
    <source>
        <dbReference type="SAM" id="Phobius"/>
    </source>
</evidence>
<dbReference type="PANTHER" id="PTHR23084:SF263">
    <property type="entry name" value="MORN REPEAT-CONTAINING PROTEIN 1"/>
    <property type="match status" value="1"/>
</dbReference>
<gene>
    <name evidence="6" type="ORF">PRVXT_002105</name>
</gene>
<evidence type="ECO:0000313" key="6">
    <source>
        <dbReference type="EMBL" id="XBX74081.1"/>
    </source>
</evidence>
<dbReference type="GO" id="GO:0008237">
    <property type="term" value="F:metallopeptidase activity"/>
    <property type="evidence" value="ECO:0007669"/>
    <property type="project" value="InterPro"/>
</dbReference>
<keyword evidence="4" id="KW-0472">Membrane</keyword>
<dbReference type="Pfam" id="PF07737">
    <property type="entry name" value="ATLF"/>
    <property type="match status" value="1"/>
</dbReference>
<feature type="transmembrane region" description="Helical" evidence="4">
    <location>
        <begin position="9"/>
        <end position="31"/>
    </location>
</feature>
<dbReference type="GO" id="GO:0005576">
    <property type="term" value="C:extracellular region"/>
    <property type="evidence" value="ECO:0007669"/>
    <property type="project" value="UniProtKB-SubCell"/>
</dbReference>
<dbReference type="InterPro" id="IPR014781">
    <property type="entry name" value="Anthrax_toxin_lethal/edema_N/C"/>
</dbReference>
<dbReference type="Gene3D" id="3.40.390.10">
    <property type="entry name" value="Collagenase (Catalytic Domain)"/>
    <property type="match status" value="1"/>
</dbReference>
<reference evidence="6" key="2">
    <citation type="submission" date="2024-06" db="EMBL/GenBank/DDBJ databases">
        <authorList>
            <person name="Petrova K.O."/>
            <person name="Toshchakov S.V."/>
            <person name="Boltjanskaja Y.V."/>
            <person name="Kevbrin V."/>
        </authorList>
    </citation>
    <scope>NUCLEOTIDE SEQUENCE</scope>
    <source>
        <strain evidence="6">Z-910T</strain>
    </source>
</reference>
<dbReference type="SMART" id="SM00698">
    <property type="entry name" value="MORN"/>
    <property type="match status" value="3"/>
</dbReference>
<sequence length="540" mass="61620">MIKIDKPKVWYIVLTVMLIALILVTLFISFINLTYKQTLYYSNGKTKYQGEMQAGLPQGEGVIFNPKGSKLVIGEFHKGDVHGFAKLKNNEFNYEGFWKNGYFSGQGTLYIQDQVAYEGNWKLGVPNGEGRLYNKENRKIFEGLWLNGVPVEGNFYRPNGTKFSDEANNSLLTHVGTNCIELLVNNNQLNHKLFFKNTANFTEGKIHNVYNLEKIIEKKDVSDNFKKTLYLFIEYSGGELNDYQHSLQNIIKDLDNVPIDILQELVRLGINLRFITGSISDQPEFYNNMPLNVGTITSELSGVTSTKHRLAVVRLDRENATCIALHELGHLVDYFLFDDISGTAQFQKICSEEAEKVFSCCTCDLSYYTDNCAEYFAEFFATYYVDAENKRNHMPECCDITKVAPKTNNLFANKIDNFLSVGYHYNPKLAAFLDKNNKVKLLSEYKSDNCLNLYTICKNLDWVIQLDWPYNQITDTIATNANAANLSTPLSENVIGFMVTDNRGNCFFNKAVISPHPPIFDCKFSNEILPINRSFFNRSP</sequence>
<dbReference type="SUPFAM" id="SSF55486">
    <property type="entry name" value="Metalloproteases ('zincins'), catalytic domain"/>
    <property type="match status" value="1"/>
</dbReference>
<dbReference type="SUPFAM" id="SSF82185">
    <property type="entry name" value="Histone H3 K4-specific methyltransferase SET7/9 N-terminal domain"/>
    <property type="match status" value="2"/>
</dbReference>
<keyword evidence="2" id="KW-0964">Secreted</keyword>
<reference evidence="6" key="1">
    <citation type="journal article" date="2013" name="Extremophiles">
        <title>Proteinivorax tanatarense gen. nov., sp. nov., an anaerobic, haloalkaliphilic, proteolytic bacterium isolated from a decaying algal bloom, and proposal of Proteinivoraceae fam. nov.</title>
        <authorList>
            <person name="Kevbrin V."/>
            <person name="Boltyanskaya Y."/>
            <person name="Zhilina T."/>
            <person name="Kolganova T."/>
            <person name="Lavrentjeva E."/>
            <person name="Kuznetsov B."/>
        </authorList>
    </citation>
    <scope>NUCLEOTIDE SEQUENCE</scope>
    <source>
        <strain evidence="6">Z-910T</strain>
    </source>
</reference>
<dbReference type="InterPro" id="IPR047568">
    <property type="entry name" value="ATLF-like_dom"/>
</dbReference>
<evidence type="ECO:0000256" key="1">
    <source>
        <dbReference type="ARBA" id="ARBA00004613"/>
    </source>
</evidence>
<accession>A0AAU7VJR7</accession>
<dbReference type="Gene3D" id="2.20.110.10">
    <property type="entry name" value="Histone H3 K4-specific methyltransferase SET7/9 N-terminal domain"/>
    <property type="match status" value="2"/>
</dbReference>
<dbReference type="InterPro" id="IPR003409">
    <property type="entry name" value="MORN"/>
</dbReference>
<feature type="domain" description="ATLF-like" evidence="5">
    <location>
        <begin position="223"/>
        <end position="416"/>
    </location>
</feature>
<dbReference type="InterPro" id="IPR024079">
    <property type="entry name" value="MetalloPept_cat_dom_sf"/>
</dbReference>
<evidence type="ECO:0000256" key="3">
    <source>
        <dbReference type="ARBA" id="ARBA00022737"/>
    </source>
</evidence>
<protein>
    <recommendedName>
        <fullName evidence="5">ATLF-like domain-containing protein</fullName>
    </recommendedName>
</protein>
<proteinExistence type="predicted"/>
<dbReference type="EMBL" id="CP158367">
    <property type="protein sequence ID" value="XBX74081.1"/>
    <property type="molecule type" value="Genomic_DNA"/>
</dbReference>
<dbReference type="Pfam" id="PF02493">
    <property type="entry name" value="MORN"/>
    <property type="match status" value="3"/>
</dbReference>
<dbReference type="PANTHER" id="PTHR23084">
    <property type="entry name" value="PHOSPHATIDYLINOSITOL-4-PHOSPHATE 5-KINASE RELATED"/>
    <property type="match status" value="1"/>
</dbReference>
<name>A0AAU7VJR7_9FIRM</name>
<dbReference type="PROSITE" id="PS51995">
    <property type="entry name" value="ATLF"/>
    <property type="match status" value="1"/>
</dbReference>
<keyword evidence="4" id="KW-1133">Transmembrane helix</keyword>